<name>A0AA37QGG9_9BACT</name>
<organism evidence="1 2">
    <name type="scientific">Roseisolibacter agri</name>
    <dbReference type="NCBI Taxonomy" id="2014610"/>
    <lineage>
        <taxon>Bacteria</taxon>
        <taxon>Pseudomonadati</taxon>
        <taxon>Gemmatimonadota</taxon>
        <taxon>Gemmatimonadia</taxon>
        <taxon>Gemmatimonadales</taxon>
        <taxon>Gemmatimonadaceae</taxon>
        <taxon>Roseisolibacter</taxon>
    </lineage>
</organism>
<evidence type="ECO:0008006" key="3">
    <source>
        <dbReference type="Google" id="ProtNLM"/>
    </source>
</evidence>
<gene>
    <name evidence="1" type="ORF">rosag_18710</name>
</gene>
<accession>A0AA37QGG9</accession>
<proteinExistence type="predicted"/>
<dbReference type="EMBL" id="BRXS01000003">
    <property type="protein sequence ID" value="GLC25358.1"/>
    <property type="molecule type" value="Genomic_DNA"/>
</dbReference>
<dbReference type="RefSeq" id="WP_284349812.1">
    <property type="nucleotide sequence ID" value="NZ_BRXS01000003.1"/>
</dbReference>
<sequence>MPFGFINRVSSAASLRSALDVSAARTRAIGDRVAKASLNNGDGFALAATSAESPEGAKPGPPVDLEGEMVSLADEQLRYEATAKLLEKTYSTIRLSLRDR</sequence>
<evidence type="ECO:0000313" key="2">
    <source>
        <dbReference type="Proteomes" id="UP001161325"/>
    </source>
</evidence>
<comment type="caution">
    <text evidence="1">The sequence shown here is derived from an EMBL/GenBank/DDBJ whole genome shotgun (WGS) entry which is preliminary data.</text>
</comment>
<keyword evidence="2" id="KW-1185">Reference proteome</keyword>
<protein>
    <recommendedName>
        <fullName evidence="3">Flagellar basal body rod protein FlgB</fullName>
    </recommendedName>
</protein>
<dbReference type="Proteomes" id="UP001161325">
    <property type="component" value="Unassembled WGS sequence"/>
</dbReference>
<reference evidence="1" key="1">
    <citation type="submission" date="2022-08" db="EMBL/GenBank/DDBJ databases">
        <title>Draft genome sequencing of Roseisolibacter agri AW1220.</title>
        <authorList>
            <person name="Tobiishi Y."/>
            <person name="Tonouchi A."/>
        </authorList>
    </citation>
    <scope>NUCLEOTIDE SEQUENCE</scope>
    <source>
        <strain evidence="1">AW1220</strain>
    </source>
</reference>
<evidence type="ECO:0000313" key="1">
    <source>
        <dbReference type="EMBL" id="GLC25358.1"/>
    </source>
</evidence>
<dbReference type="AlphaFoldDB" id="A0AA37QGG9"/>